<evidence type="ECO:0000313" key="3">
    <source>
        <dbReference type="Proteomes" id="UP001212803"/>
    </source>
</evidence>
<dbReference type="InterPro" id="IPR036514">
    <property type="entry name" value="SGNH_hydro_sf"/>
</dbReference>
<proteinExistence type="predicted"/>
<gene>
    <name evidence="2" type="ORF">O0235_03170</name>
</gene>
<accession>A0ABY7MAI2</accession>
<dbReference type="InterPro" id="IPR013830">
    <property type="entry name" value="SGNH_hydro"/>
</dbReference>
<dbReference type="EMBL" id="CP115149">
    <property type="protein sequence ID" value="WBL36573.1"/>
    <property type="molecule type" value="Genomic_DNA"/>
</dbReference>
<feature type="domain" description="SGNH hydrolase-type esterase" evidence="1">
    <location>
        <begin position="8"/>
        <end position="187"/>
    </location>
</feature>
<name>A0ABY7MAI2_9CHLR</name>
<reference evidence="2 3" key="1">
    <citation type="journal article" date="2023" name="ISME J.">
        <title>Thermophilic Dehalococcoidia with unusual traits shed light on an unexpected past.</title>
        <authorList>
            <person name="Palmer M."/>
            <person name="Covington J.K."/>
            <person name="Zhou E.M."/>
            <person name="Thomas S.C."/>
            <person name="Habib N."/>
            <person name="Seymour C.O."/>
            <person name="Lai D."/>
            <person name="Johnston J."/>
            <person name="Hashimi A."/>
            <person name="Jiao J.Y."/>
            <person name="Muok A.R."/>
            <person name="Liu L."/>
            <person name="Xian W.D."/>
            <person name="Zhi X.Y."/>
            <person name="Li M.M."/>
            <person name="Silva L.P."/>
            <person name="Bowen B.P."/>
            <person name="Louie K."/>
            <person name="Briegel A."/>
            <person name="Pett-Ridge J."/>
            <person name="Weber P.K."/>
            <person name="Tocheva E.I."/>
            <person name="Woyke T."/>
            <person name="Northen T.R."/>
            <person name="Mayali X."/>
            <person name="Li W.J."/>
            <person name="Hedlund B.P."/>
        </authorList>
    </citation>
    <scope>NUCLEOTIDE SEQUENCE [LARGE SCALE GENOMIC DNA]</scope>
    <source>
        <strain evidence="2 3">YIM 72310</strain>
    </source>
</reference>
<dbReference type="Pfam" id="PF13472">
    <property type="entry name" value="Lipase_GDSL_2"/>
    <property type="match status" value="1"/>
</dbReference>
<organism evidence="2 3">
    <name type="scientific">Tepidiforma flava</name>
    <dbReference type="NCBI Taxonomy" id="3004094"/>
    <lineage>
        <taxon>Bacteria</taxon>
        <taxon>Bacillati</taxon>
        <taxon>Chloroflexota</taxon>
        <taxon>Tepidiformia</taxon>
        <taxon>Tepidiformales</taxon>
        <taxon>Tepidiformaceae</taxon>
        <taxon>Tepidiforma</taxon>
    </lineage>
</organism>
<protein>
    <submittedName>
        <fullName evidence="2">GDSL-type esterase/lipase family protein</fullName>
    </submittedName>
</protein>
<dbReference type="Proteomes" id="UP001212803">
    <property type="component" value="Chromosome"/>
</dbReference>
<sequence length="207" mass="21771">MPLRFLHLGDSYTIGEGVAPPERWPAQLAARLRREGLDLEPPRIIATTGWTTAELTAAIDADPPAGPFALVTLLIGVNDQYRGLPADAVYRARLDGLLRRAVRFAGDDASRVIVLSIPDWGVTPFAAGRNRAAVAAAIDAFNAVNRAAAEAAGAGWLDVTAVSREAAADPALLAADGLHPSAAMYARWVDLLLPRVRDVLPGAPPGS</sequence>
<dbReference type="SUPFAM" id="SSF52266">
    <property type="entry name" value="SGNH hydrolase"/>
    <property type="match status" value="1"/>
</dbReference>
<evidence type="ECO:0000259" key="1">
    <source>
        <dbReference type="Pfam" id="PF13472"/>
    </source>
</evidence>
<evidence type="ECO:0000313" key="2">
    <source>
        <dbReference type="EMBL" id="WBL36573.1"/>
    </source>
</evidence>
<dbReference type="RefSeq" id="WP_270057095.1">
    <property type="nucleotide sequence ID" value="NZ_CP115149.1"/>
</dbReference>
<dbReference type="Gene3D" id="3.40.50.1110">
    <property type="entry name" value="SGNH hydrolase"/>
    <property type="match status" value="1"/>
</dbReference>
<keyword evidence="3" id="KW-1185">Reference proteome</keyword>